<evidence type="ECO:0000256" key="1">
    <source>
        <dbReference type="SAM" id="MobiDB-lite"/>
    </source>
</evidence>
<feature type="region of interest" description="Disordered" evidence="1">
    <location>
        <begin position="35"/>
        <end position="54"/>
    </location>
</feature>
<dbReference type="Proteomes" id="UP000070544">
    <property type="component" value="Unassembled WGS sequence"/>
</dbReference>
<evidence type="ECO:0000313" key="2">
    <source>
        <dbReference type="EMBL" id="KXS16914.1"/>
    </source>
</evidence>
<dbReference type="Gene3D" id="6.10.140.2220">
    <property type="match status" value="1"/>
</dbReference>
<proteinExistence type="predicted"/>
<dbReference type="EMBL" id="KQ965749">
    <property type="protein sequence ID" value="KXS16914.1"/>
    <property type="molecule type" value="Genomic_DNA"/>
</dbReference>
<accession>A0A139AK34</accession>
<keyword evidence="3" id="KW-1185">Reference proteome</keyword>
<protein>
    <submittedName>
        <fullName evidence="2">Uncharacterized protein</fullName>
    </submittedName>
</protein>
<name>A0A139AK34_GONPJ</name>
<evidence type="ECO:0000313" key="3">
    <source>
        <dbReference type="Proteomes" id="UP000070544"/>
    </source>
</evidence>
<sequence>MEKFCGLAATGCDFSPCYTLPSACTQAGSPAPLQTIPENGRLPSAPSNPNKRPTIPIEDRRVIYWKKTKTLTLPTMRAASVPAPAEFLVLWKFELSLDEDQTYSWVVTRMHPMVPLPPPSTPHSDAFSACFHCGVPTTPSTLLLCTGCRPAFPLETVDPVGCPGYCSMTCQRFDWKRVTSGRVRCCIRRRSWAWMTQRQCESRRG</sequence>
<reference evidence="2 3" key="1">
    <citation type="journal article" date="2015" name="Genome Biol. Evol.">
        <title>Phylogenomic analyses indicate that early fungi evolved digesting cell walls of algal ancestors of land plants.</title>
        <authorList>
            <person name="Chang Y."/>
            <person name="Wang S."/>
            <person name="Sekimoto S."/>
            <person name="Aerts A.L."/>
            <person name="Choi C."/>
            <person name="Clum A."/>
            <person name="LaButti K.M."/>
            <person name="Lindquist E.A."/>
            <person name="Yee Ngan C."/>
            <person name="Ohm R.A."/>
            <person name="Salamov A.A."/>
            <person name="Grigoriev I.V."/>
            <person name="Spatafora J.W."/>
            <person name="Berbee M.L."/>
        </authorList>
    </citation>
    <scope>NUCLEOTIDE SEQUENCE [LARGE SCALE GENOMIC DNA]</scope>
    <source>
        <strain evidence="2 3">JEL478</strain>
    </source>
</reference>
<dbReference type="AlphaFoldDB" id="A0A139AK34"/>
<organism evidence="2 3">
    <name type="scientific">Gonapodya prolifera (strain JEL478)</name>
    <name type="common">Monoblepharis prolifera</name>
    <dbReference type="NCBI Taxonomy" id="1344416"/>
    <lineage>
        <taxon>Eukaryota</taxon>
        <taxon>Fungi</taxon>
        <taxon>Fungi incertae sedis</taxon>
        <taxon>Chytridiomycota</taxon>
        <taxon>Chytridiomycota incertae sedis</taxon>
        <taxon>Monoblepharidomycetes</taxon>
        <taxon>Monoblepharidales</taxon>
        <taxon>Gonapodyaceae</taxon>
        <taxon>Gonapodya</taxon>
    </lineage>
</organism>
<gene>
    <name evidence="2" type="ORF">M427DRAFT_267621</name>
</gene>